<evidence type="ECO:0000256" key="1">
    <source>
        <dbReference type="SAM" id="MobiDB-lite"/>
    </source>
</evidence>
<comment type="caution">
    <text evidence="2">The sequence shown here is derived from an EMBL/GenBank/DDBJ whole genome shotgun (WGS) entry which is preliminary data.</text>
</comment>
<evidence type="ECO:0000313" key="3">
    <source>
        <dbReference type="Proteomes" id="UP001218218"/>
    </source>
</evidence>
<evidence type="ECO:0000313" key="2">
    <source>
        <dbReference type="EMBL" id="KAJ7348528.1"/>
    </source>
</evidence>
<protein>
    <submittedName>
        <fullName evidence="2">Uncharacterized protein</fullName>
    </submittedName>
</protein>
<accession>A0AAD7A406</accession>
<gene>
    <name evidence="2" type="ORF">DFH08DRAFT_808262</name>
</gene>
<feature type="region of interest" description="Disordered" evidence="1">
    <location>
        <begin position="106"/>
        <end position="126"/>
    </location>
</feature>
<keyword evidence="3" id="KW-1185">Reference proteome</keyword>
<name>A0AAD7A406_9AGAR</name>
<proteinExistence type="predicted"/>
<organism evidence="2 3">
    <name type="scientific">Mycena albidolilacea</name>
    <dbReference type="NCBI Taxonomy" id="1033008"/>
    <lineage>
        <taxon>Eukaryota</taxon>
        <taxon>Fungi</taxon>
        <taxon>Dikarya</taxon>
        <taxon>Basidiomycota</taxon>
        <taxon>Agaricomycotina</taxon>
        <taxon>Agaricomycetes</taxon>
        <taxon>Agaricomycetidae</taxon>
        <taxon>Agaricales</taxon>
        <taxon>Marasmiineae</taxon>
        <taxon>Mycenaceae</taxon>
        <taxon>Mycena</taxon>
    </lineage>
</organism>
<reference evidence="2" key="1">
    <citation type="submission" date="2023-03" db="EMBL/GenBank/DDBJ databases">
        <title>Massive genome expansion in bonnet fungi (Mycena s.s.) driven by repeated elements and novel gene families across ecological guilds.</title>
        <authorList>
            <consortium name="Lawrence Berkeley National Laboratory"/>
            <person name="Harder C.B."/>
            <person name="Miyauchi S."/>
            <person name="Viragh M."/>
            <person name="Kuo A."/>
            <person name="Thoen E."/>
            <person name="Andreopoulos B."/>
            <person name="Lu D."/>
            <person name="Skrede I."/>
            <person name="Drula E."/>
            <person name="Henrissat B."/>
            <person name="Morin E."/>
            <person name="Kohler A."/>
            <person name="Barry K."/>
            <person name="LaButti K."/>
            <person name="Morin E."/>
            <person name="Salamov A."/>
            <person name="Lipzen A."/>
            <person name="Mereny Z."/>
            <person name="Hegedus B."/>
            <person name="Baldrian P."/>
            <person name="Stursova M."/>
            <person name="Weitz H."/>
            <person name="Taylor A."/>
            <person name="Grigoriev I.V."/>
            <person name="Nagy L.G."/>
            <person name="Martin F."/>
            <person name="Kauserud H."/>
        </authorList>
    </citation>
    <scope>NUCLEOTIDE SEQUENCE</scope>
    <source>
        <strain evidence="2">CBHHK002</strain>
    </source>
</reference>
<dbReference type="EMBL" id="JARIHO010000017">
    <property type="protein sequence ID" value="KAJ7348528.1"/>
    <property type="molecule type" value="Genomic_DNA"/>
</dbReference>
<dbReference type="AlphaFoldDB" id="A0AAD7A406"/>
<dbReference type="Proteomes" id="UP001218218">
    <property type="component" value="Unassembled WGS sequence"/>
</dbReference>
<sequence length="126" mass="13797">MDSNSSNNWPPAQQHVILPLFTLRTSTSTLDFPGNPLAPVLSQKQHRGDYEVKPKALTFKPYALNNPGTPSQAAFGLSKEDPIQSTDVLDLEQWSESAAEMELLSPGAELHTSQVWPDRVIPSSQG</sequence>